<reference evidence="1 2" key="1">
    <citation type="submission" date="2013-07" db="EMBL/GenBank/DDBJ databases">
        <authorList>
            <person name="Weinstock G."/>
            <person name="Sodergren E."/>
            <person name="Wylie T."/>
            <person name="Fulton L."/>
            <person name="Fulton R."/>
            <person name="Fronick C."/>
            <person name="O'Laughlin M."/>
            <person name="Godfrey J."/>
            <person name="Miner T."/>
            <person name="Herter B."/>
            <person name="Appelbaum E."/>
            <person name="Cordes M."/>
            <person name="Lek S."/>
            <person name="Wollam A."/>
            <person name="Pepin K.H."/>
            <person name="Palsikar V.B."/>
            <person name="Mitreva M."/>
            <person name="Wilson R.K."/>
        </authorList>
    </citation>
    <scope>NUCLEOTIDE SEQUENCE [LARGE SCALE GENOMIC DNA]</scope>
    <source>
        <strain evidence="1 2">ATCC 14940</strain>
    </source>
</reference>
<dbReference type="AlphaFoldDB" id="A0ABC9U1L9"/>
<dbReference type="EMBL" id="AWSU01000074">
    <property type="protein sequence ID" value="ERI79370.1"/>
    <property type="molecule type" value="Genomic_DNA"/>
</dbReference>
<sequence length="167" mass="19196">MRMTNNQLERSLIEEIEALSSDIRLEGIDGQEKRLKGYAEAIPQLPLPANWNEDAGDGFGESDPEDALIPYFIVKTTEISYEEGEGAAKLYLLFCICDHSQSMQGYQTLWNLLNRITGRFRADTVLDAFYCEKRMKAVIQDEDTYPYFFGGIEMTWNLPEMEEDEVI</sequence>
<dbReference type="Proteomes" id="UP000016491">
    <property type="component" value="Unassembled WGS sequence"/>
</dbReference>
<evidence type="ECO:0000313" key="1">
    <source>
        <dbReference type="EMBL" id="ERI79370.1"/>
    </source>
</evidence>
<name>A0ABC9U1L9_CLOSY</name>
<proteinExistence type="predicted"/>
<comment type="caution">
    <text evidence="1">The sequence shown here is derived from an EMBL/GenBank/DDBJ whole genome shotgun (WGS) entry which is preliminary data.</text>
</comment>
<accession>A0ABC9U1L9</accession>
<gene>
    <name evidence="1" type="ORF">CLOSYM_00909</name>
</gene>
<protein>
    <submittedName>
        <fullName evidence="1">Uncharacterized protein</fullName>
    </submittedName>
</protein>
<evidence type="ECO:0000313" key="2">
    <source>
        <dbReference type="Proteomes" id="UP000016491"/>
    </source>
</evidence>
<organism evidence="1 2">
    <name type="scientific">[Clostridium] symbiosum ATCC 14940</name>
    <dbReference type="NCBI Taxonomy" id="411472"/>
    <lineage>
        <taxon>Bacteria</taxon>
        <taxon>Bacillati</taxon>
        <taxon>Bacillota</taxon>
        <taxon>Clostridia</taxon>
        <taxon>Lachnospirales</taxon>
        <taxon>Lachnospiraceae</taxon>
        <taxon>Otoolea</taxon>
    </lineage>
</organism>